<evidence type="ECO:0000313" key="3">
    <source>
        <dbReference type="EMBL" id="OCA77037.1"/>
    </source>
</evidence>
<comment type="caution">
    <text evidence="3">The sequence shown here is derived from an EMBL/GenBank/DDBJ whole genome shotgun (WGS) entry which is preliminary data.</text>
</comment>
<dbReference type="OrthoDB" id="948999at2"/>
<feature type="coiled-coil region" evidence="1">
    <location>
        <begin position="214"/>
        <end position="263"/>
    </location>
</feature>
<reference evidence="3 4" key="1">
    <citation type="submission" date="2016-07" db="EMBL/GenBank/DDBJ databases">
        <authorList>
            <person name="Jeong J.-J."/>
            <person name="Kim D.W."/>
            <person name="Sang M.K."/>
            <person name="Choi I.-G."/>
            <person name="Kim K.D."/>
        </authorList>
    </citation>
    <scope>NUCLEOTIDE SEQUENCE [LARGE SCALE GENOMIC DNA]</scope>
    <source>
        <strain evidence="3 4">UTM-3</strain>
    </source>
</reference>
<gene>
    <name evidence="3" type="ORF">BBI01_00805</name>
</gene>
<keyword evidence="1" id="KW-0175">Coiled coil</keyword>
<evidence type="ECO:0000256" key="1">
    <source>
        <dbReference type="SAM" id="Coils"/>
    </source>
</evidence>
<name>A0A1B8ZZL6_9FLAO</name>
<organism evidence="3 4">
    <name type="scientific">Chryseobacterium artocarpi</name>
    <dbReference type="NCBI Taxonomy" id="1414727"/>
    <lineage>
        <taxon>Bacteria</taxon>
        <taxon>Pseudomonadati</taxon>
        <taxon>Bacteroidota</taxon>
        <taxon>Flavobacteriia</taxon>
        <taxon>Flavobacteriales</taxon>
        <taxon>Weeksellaceae</taxon>
        <taxon>Chryseobacterium group</taxon>
        <taxon>Chryseobacterium</taxon>
    </lineage>
</organism>
<evidence type="ECO:0000313" key="4">
    <source>
        <dbReference type="Proteomes" id="UP000092651"/>
    </source>
</evidence>
<proteinExistence type="predicted"/>
<dbReference type="RefSeq" id="WP_065392793.1">
    <property type="nucleotide sequence ID" value="NZ_MAYH01000001.1"/>
</dbReference>
<accession>A0A1B8ZZL6</accession>
<dbReference type="EMBL" id="MAYH01000001">
    <property type="protein sequence ID" value="OCA77037.1"/>
    <property type="molecule type" value="Genomic_DNA"/>
</dbReference>
<feature type="transmembrane region" description="Helical" evidence="2">
    <location>
        <begin position="381"/>
        <end position="401"/>
    </location>
</feature>
<sequence>MSSTYFFSAFGTFGNPNGFRQSFFLGGNKAIAKEIRTFDLKTDAIKLFPQTSVYSIRKDYAGGCNLISYSVYTFAKEQNSDRGGTFIGSSLLFVDKITSESLIINTLNDFHSNLEKSNVQDGIITINHSDQFSIHKPMDFDKIGFNIREMEDLNFTQTSNNYLVVYCETNAAQLQSFFNQAFELLNMYDTIFFTQSHEIGEFVRQKGIFKIVDANGFKKEIENLHEERLRAIQNSIADLEKEKESLKDEKAQLLELLNSQVSQNEKRHQDNEIRIKESKNGIEIISKEYDKYSEKIDEVIRFLTTEGKIESAKKIHQENKRSFANTINQNKGIETLPSLSSVARTQENPRNNLPYGKDIAEFYSSGRNHPQKEFRLDGFKVATLILSLLLIATLVVCFMWMPKEYVKVFSLS</sequence>
<keyword evidence="2" id="KW-1133">Transmembrane helix</keyword>
<dbReference type="AlphaFoldDB" id="A0A1B8ZZL6"/>
<keyword evidence="4" id="KW-1185">Reference proteome</keyword>
<evidence type="ECO:0000256" key="2">
    <source>
        <dbReference type="SAM" id="Phobius"/>
    </source>
</evidence>
<protein>
    <submittedName>
        <fullName evidence="3">Uncharacterized protein</fullName>
    </submittedName>
</protein>
<keyword evidence="2" id="KW-0812">Transmembrane</keyword>
<dbReference type="Proteomes" id="UP000092651">
    <property type="component" value="Unassembled WGS sequence"/>
</dbReference>
<keyword evidence="2" id="KW-0472">Membrane</keyword>